<dbReference type="GO" id="GO:0000045">
    <property type="term" value="P:autophagosome assembly"/>
    <property type="evidence" value="ECO:0007669"/>
    <property type="project" value="TreeGrafter"/>
</dbReference>
<protein>
    <recommendedName>
        <fullName evidence="5">Beclin 1-associated autophagy-related key regulator</fullName>
    </recommendedName>
</protein>
<dbReference type="GO" id="GO:0009267">
    <property type="term" value="P:cellular response to starvation"/>
    <property type="evidence" value="ECO:0007669"/>
    <property type="project" value="TreeGrafter"/>
</dbReference>
<dbReference type="GO" id="GO:0005776">
    <property type="term" value="C:autophagosome"/>
    <property type="evidence" value="ECO:0007669"/>
    <property type="project" value="TreeGrafter"/>
</dbReference>
<gene>
    <name evidence="3" type="ORF">OFUS_LOCUS17320</name>
</gene>
<comment type="caution">
    <text evidence="3">The sequence shown here is derived from an EMBL/GenBank/DDBJ whole genome shotgun (WGS) entry which is preliminary data.</text>
</comment>
<name>A0A8S4PGK0_OWEFU</name>
<organism evidence="3 4">
    <name type="scientific">Owenia fusiformis</name>
    <name type="common">Polychaete worm</name>
    <dbReference type="NCBI Taxonomy" id="6347"/>
    <lineage>
        <taxon>Eukaryota</taxon>
        <taxon>Metazoa</taxon>
        <taxon>Spiralia</taxon>
        <taxon>Lophotrochozoa</taxon>
        <taxon>Annelida</taxon>
        <taxon>Polychaeta</taxon>
        <taxon>Sedentaria</taxon>
        <taxon>Canalipalpata</taxon>
        <taxon>Sabellida</taxon>
        <taxon>Oweniida</taxon>
        <taxon>Oweniidae</taxon>
        <taxon>Owenia</taxon>
    </lineage>
</organism>
<dbReference type="GO" id="GO:0097632">
    <property type="term" value="C:extrinsic component of phagophore assembly site membrane"/>
    <property type="evidence" value="ECO:0007669"/>
    <property type="project" value="TreeGrafter"/>
</dbReference>
<dbReference type="OrthoDB" id="16772at2759"/>
<dbReference type="PANTHER" id="PTHR13664:SF0">
    <property type="entry name" value="BECLIN 1-ASSOCIATED AUTOPHAGY-RELATED KEY REGULATOR"/>
    <property type="match status" value="1"/>
</dbReference>
<dbReference type="GO" id="GO:0035032">
    <property type="term" value="C:phosphatidylinositol 3-kinase complex, class III"/>
    <property type="evidence" value="ECO:0007669"/>
    <property type="project" value="TreeGrafter"/>
</dbReference>
<sequence>MATSSSEDSSLAPTDFDLSESTDDNLCAISVAVERCPLCFTTRRPIYCHICVGNGDFTHSKLQSSQRYSDKQQSWCVMKQERLKLLERFNKEIQGHNLRDRKQTEIRCLREKLQCLKSAVDERKNKLTEGKARLKELEEQNQIRSAKTRKYKEKIQRITKYMRQTENHVEKYTERFHEMREQIGLLSCAHINDLVTYIFPIEEIQPKGQGEQDSMQMSTVSALAEARRTSYIKGRWIYLDNGGELQYSIVEPTLPGNGDYSPYTIWLTANRDSVPSADGELDQRNPHHTIGAALAFTAQFTQILSYLLDVNLPKKVQFGDFCKELSEGQFERLVFHLNHNILQLCFSQNVDSDALHYKHTVHNLLTLLKTAHLGRNGYFDVNPELMQSLEENVQSEYSDDDLTSDEDETDFGINEWEPVPTSLPEAEFVMSRTQDMLVSGTSPPAGSLLTQSTAGGLMASVASLWRAATRSDK</sequence>
<evidence type="ECO:0008006" key="5">
    <source>
        <dbReference type="Google" id="ProtNLM"/>
    </source>
</evidence>
<evidence type="ECO:0000256" key="1">
    <source>
        <dbReference type="ARBA" id="ARBA00023054"/>
    </source>
</evidence>
<dbReference type="EMBL" id="CAIIXF020000008">
    <property type="protein sequence ID" value="CAH1792349.1"/>
    <property type="molecule type" value="Genomic_DNA"/>
</dbReference>
<dbReference type="GO" id="GO:0043495">
    <property type="term" value="F:protein-membrane adaptor activity"/>
    <property type="evidence" value="ECO:0007669"/>
    <property type="project" value="TreeGrafter"/>
</dbReference>
<dbReference type="GO" id="GO:0097629">
    <property type="term" value="C:extrinsic component of omegasome membrane"/>
    <property type="evidence" value="ECO:0007669"/>
    <property type="project" value="TreeGrafter"/>
</dbReference>
<dbReference type="Proteomes" id="UP000749559">
    <property type="component" value="Unassembled WGS sequence"/>
</dbReference>
<dbReference type="Pfam" id="PF10186">
    <property type="entry name" value="ATG14"/>
    <property type="match status" value="1"/>
</dbReference>
<evidence type="ECO:0000313" key="3">
    <source>
        <dbReference type="EMBL" id="CAH1792349.1"/>
    </source>
</evidence>
<dbReference type="PANTHER" id="PTHR13664">
    <property type="entry name" value="BECLIN 1-ASSOCIATED AUTOPHAGY-RELATED KEY REGULATOR"/>
    <property type="match status" value="1"/>
</dbReference>
<dbReference type="InterPro" id="IPR018791">
    <property type="entry name" value="UV_resistance/autophagy_Atg14"/>
</dbReference>
<evidence type="ECO:0000313" key="4">
    <source>
        <dbReference type="Proteomes" id="UP000749559"/>
    </source>
</evidence>
<dbReference type="GO" id="GO:0016240">
    <property type="term" value="P:autophagosome membrane docking"/>
    <property type="evidence" value="ECO:0007669"/>
    <property type="project" value="TreeGrafter"/>
</dbReference>
<accession>A0A8S4PGK0</accession>
<reference evidence="3" key="1">
    <citation type="submission" date="2022-03" db="EMBL/GenBank/DDBJ databases">
        <authorList>
            <person name="Martin C."/>
        </authorList>
    </citation>
    <scope>NUCLEOTIDE SEQUENCE</scope>
</reference>
<dbReference type="AlphaFoldDB" id="A0A8S4PGK0"/>
<dbReference type="GO" id="GO:0000423">
    <property type="term" value="P:mitophagy"/>
    <property type="evidence" value="ECO:0007669"/>
    <property type="project" value="TreeGrafter"/>
</dbReference>
<evidence type="ECO:0000256" key="2">
    <source>
        <dbReference type="SAM" id="Coils"/>
    </source>
</evidence>
<keyword evidence="1 2" id="KW-0175">Coiled coil</keyword>
<proteinExistence type="predicted"/>
<feature type="coiled-coil region" evidence="2">
    <location>
        <begin position="99"/>
        <end position="182"/>
    </location>
</feature>
<keyword evidence="4" id="KW-1185">Reference proteome</keyword>
<dbReference type="GO" id="GO:0035014">
    <property type="term" value="F:phosphatidylinositol 3-kinase regulator activity"/>
    <property type="evidence" value="ECO:0007669"/>
    <property type="project" value="TreeGrafter"/>
</dbReference>